<evidence type="ECO:0000313" key="9">
    <source>
        <dbReference type="EMBL" id="VFJ45851.1"/>
    </source>
</evidence>
<dbReference type="CDD" id="cd01335">
    <property type="entry name" value="Radical_SAM"/>
    <property type="match status" value="1"/>
</dbReference>
<dbReference type="Pfam" id="PF04055">
    <property type="entry name" value="Radical_SAM"/>
    <property type="match status" value="1"/>
</dbReference>
<dbReference type="PROSITE" id="PS51918">
    <property type="entry name" value="RADICAL_SAM"/>
    <property type="match status" value="1"/>
</dbReference>
<feature type="region of interest" description="Disordered" evidence="7">
    <location>
        <begin position="1"/>
        <end position="51"/>
    </location>
</feature>
<organism evidence="9">
    <name type="scientific">Candidatus Kentrum sp. DK</name>
    <dbReference type="NCBI Taxonomy" id="2126562"/>
    <lineage>
        <taxon>Bacteria</taxon>
        <taxon>Pseudomonadati</taxon>
        <taxon>Pseudomonadota</taxon>
        <taxon>Gammaproteobacteria</taxon>
        <taxon>Candidatus Kentrum</taxon>
    </lineage>
</organism>
<evidence type="ECO:0000256" key="7">
    <source>
        <dbReference type="SAM" id="MobiDB-lite"/>
    </source>
</evidence>
<evidence type="ECO:0000256" key="3">
    <source>
        <dbReference type="ARBA" id="ARBA00022691"/>
    </source>
</evidence>
<dbReference type="Pfam" id="PF16199">
    <property type="entry name" value="Radical_SAM_C"/>
    <property type="match status" value="1"/>
</dbReference>
<feature type="compositionally biased region" description="Pro residues" evidence="7">
    <location>
        <begin position="35"/>
        <end position="47"/>
    </location>
</feature>
<dbReference type="PANTHER" id="PTHR11135">
    <property type="entry name" value="HISTONE ACETYLTRANSFERASE-RELATED"/>
    <property type="match status" value="1"/>
</dbReference>
<evidence type="ECO:0000256" key="1">
    <source>
        <dbReference type="ARBA" id="ARBA00001966"/>
    </source>
</evidence>
<dbReference type="GO" id="GO:0046872">
    <property type="term" value="F:metal ion binding"/>
    <property type="evidence" value="ECO:0007669"/>
    <property type="project" value="UniProtKB-KW"/>
</dbReference>
<dbReference type="InterPro" id="IPR007197">
    <property type="entry name" value="rSAM"/>
</dbReference>
<proteinExistence type="predicted"/>
<dbReference type="SMART" id="SM00729">
    <property type="entry name" value="Elp3"/>
    <property type="match status" value="1"/>
</dbReference>
<keyword evidence="6" id="KW-0411">Iron-sulfur</keyword>
<keyword evidence="5" id="KW-0408">Iron</keyword>
<evidence type="ECO:0000256" key="4">
    <source>
        <dbReference type="ARBA" id="ARBA00022723"/>
    </source>
</evidence>
<dbReference type="SFLD" id="SFLDG01091">
    <property type="entry name" value="uncharacterized_CHP01210-like"/>
    <property type="match status" value="1"/>
</dbReference>
<dbReference type="SFLD" id="SFLDS00029">
    <property type="entry name" value="Radical_SAM"/>
    <property type="match status" value="1"/>
</dbReference>
<dbReference type="Gene3D" id="3.80.30.20">
    <property type="entry name" value="tm_1862 like domain"/>
    <property type="match status" value="1"/>
</dbReference>
<evidence type="ECO:0000256" key="6">
    <source>
        <dbReference type="ARBA" id="ARBA00023014"/>
    </source>
</evidence>
<reference evidence="9" key="1">
    <citation type="submission" date="2019-02" db="EMBL/GenBank/DDBJ databases">
        <authorList>
            <person name="Gruber-Vodicka R. H."/>
            <person name="Seah K. B. B."/>
        </authorList>
    </citation>
    <scope>NUCLEOTIDE SEQUENCE</scope>
    <source>
        <strain evidence="9">BECK_DK47</strain>
    </source>
</reference>
<protein>
    <recommendedName>
        <fullName evidence="8">Radical SAM core domain-containing protein</fullName>
    </recommendedName>
</protein>
<gene>
    <name evidence="9" type="ORF">BECKDK2373B_GA0170837_101144</name>
</gene>
<dbReference type="InterPro" id="IPR058240">
    <property type="entry name" value="rSAM_sf"/>
</dbReference>
<dbReference type="InterPro" id="IPR039661">
    <property type="entry name" value="ELP3"/>
</dbReference>
<feature type="domain" description="Radical SAM core" evidence="8">
    <location>
        <begin position="70"/>
        <end position="307"/>
    </location>
</feature>
<dbReference type="PANTHER" id="PTHR11135:SF1">
    <property type="entry name" value="PROTEIN YHCC"/>
    <property type="match status" value="1"/>
</dbReference>
<dbReference type="InterPro" id="IPR023404">
    <property type="entry name" value="rSAM_horseshoe"/>
</dbReference>
<dbReference type="InterPro" id="IPR005911">
    <property type="entry name" value="YhcC-like"/>
</dbReference>
<dbReference type="SFLD" id="SFLDG01086">
    <property type="entry name" value="elongater_protein-like"/>
    <property type="match status" value="1"/>
</dbReference>
<dbReference type="GO" id="GO:0003824">
    <property type="term" value="F:catalytic activity"/>
    <property type="evidence" value="ECO:0007669"/>
    <property type="project" value="InterPro"/>
</dbReference>
<keyword evidence="4" id="KW-0479">Metal-binding</keyword>
<dbReference type="NCBIfam" id="TIGR01212">
    <property type="entry name" value="TIGR01212 family radical SAM protein"/>
    <property type="match status" value="1"/>
</dbReference>
<dbReference type="AlphaFoldDB" id="A0A450S2G7"/>
<evidence type="ECO:0000259" key="8">
    <source>
        <dbReference type="PROSITE" id="PS51918"/>
    </source>
</evidence>
<keyword evidence="2" id="KW-0004">4Fe-4S</keyword>
<dbReference type="SUPFAM" id="SSF102114">
    <property type="entry name" value="Radical SAM enzymes"/>
    <property type="match status" value="1"/>
</dbReference>
<dbReference type="InterPro" id="IPR006638">
    <property type="entry name" value="Elp3/MiaA/NifB-like_rSAM"/>
</dbReference>
<keyword evidence="3" id="KW-0949">S-adenosyl-L-methionine</keyword>
<evidence type="ECO:0000256" key="5">
    <source>
        <dbReference type="ARBA" id="ARBA00023004"/>
    </source>
</evidence>
<dbReference type="EMBL" id="CAADEX010000011">
    <property type="protein sequence ID" value="VFJ45851.1"/>
    <property type="molecule type" value="Genomic_DNA"/>
</dbReference>
<accession>A0A450S2G7</accession>
<name>A0A450S2G7_9GAMM</name>
<sequence>MSTECPIGDNAIDSDPGGVDIGGHQGNEPSTPSSPLAPPAPPAPPAPKDTGLQTTLAGRVHTFGQFLLKRYRQRVHKVAINAGFTCPNRDGNKGRGGCTFCNNASFNPNSHRIPSVTEQIASGRQVIRKRTGARRYIAYFQAYTNTYADVEKLRSLYDEALREPDVVGLSIGTRPDCIPPPVLDMLAEYRDRGLEVWLELGLQSGFDETLARVNRGHGFAEYREAVHAAHARNLPVCTHLIAGLPGERSWHVLATLERILNETVEGLKLHPLHVVKGTVLANQWRRGEYAPLTFEEYITLAADLVERTPPEIVFHRLTGTAPKNLLLAPAWCAWKWRVLNGIEQELRRRGTRQGALVPVSEKPIGSDPFG</sequence>
<evidence type="ECO:0000256" key="2">
    <source>
        <dbReference type="ARBA" id="ARBA00022485"/>
    </source>
</evidence>
<dbReference type="GO" id="GO:0051539">
    <property type="term" value="F:4 iron, 4 sulfur cluster binding"/>
    <property type="evidence" value="ECO:0007669"/>
    <property type="project" value="UniProtKB-KW"/>
</dbReference>
<comment type="cofactor">
    <cofactor evidence="1">
        <name>[4Fe-4S] cluster</name>
        <dbReference type="ChEBI" id="CHEBI:49883"/>
    </cofactor>
</comment>
<dbReference type="InterPro" id="IPR032432">
    <property type="entry name" value="Radical_SAM_C"/>
</dbReference>